<dbReference type="InterPro" id="IPR027854">
    <property type="entry name" value="STMP1"/>
</dbReference>
<proteinExistence type="predicted"/>
<evidence type="ECO:0000313" key="2">
    <source>
        <dbReference type="EMBL" id="CAK9205412.1"/>
    </source>
</evidence>
<dbReference type="Pfam" id="PF15054">
    <property type="entry name" value="DUF4535"/>
    <property type="match status" value="1"/>
</dbReference>
<evidence type="ECO:0000313" key="3">
    <source>
        <dbReference type="Proteomes" id="UP001497512"/>
    </source>
</evidence>
<keyword evidence="3" id="KW-1185">Reference proteome</keyword>
<sequence>MGFIRSSFSFMTGALLGVYIAQNYAVPNVKTLVTTGVVVAKQLETQYRKPKDDD</sequence>
<feature type="chain" id="PRO_5046335044" evidence="1">
    <location>
        <begin position="26"/>
        <end position="54"/>
    </location>
</feature>
<keyword evidence="1" id="KW-0732">Signal</keyword>
<reference evidence="2" key="1">
    <citation type="submission" date="2024-02" db="EMBL/GenBank/DDBJ databases">
        <authorList>
            <consortium name="ELIXIR-Norway"/>
            <consortium name="Elixir Norway"/>
        </authorList>
    </citation>
    <scope>NUCLEOTIDE SEQUENCE</scope>
</reference>
<dbReference type="PANTHER" id="PTHR33528:SF14">
    <property type="entry name" value="SOLUTE CARRIER FAMILY 35 MEMBER A4"/>
    <property type="match status" value="1"/>
</dbReference>
<accession>A0ABP0TUJ6</accession>
<dbReference type="Proteomes" id="UP001497512">
    <property type="component" value="Chromosome 15"/>
</dbReference>
<protein>
    <submittedName>
        <fullName evidence="2">Uncharacterized protein</fullName>
    </submittedName>
</protein>
<feature type="signal peptide" evidence="1">
    <location>
        <begin position="1"/>
        <end position="25"/>
    </location>
</feature>
<evidence type="ECO:0000256" key="1">
    <source>
        <dbReference type="SAM" id="SignalP"/>
    </source>
</evidence>
<name>A0ABP0TUJ6_9BRYO</name>
<organism evidence="2 3">
    <name type="scientific">Sphagnum troendelagicum</name>
    <dbReference type="NCBI Taxonomy" id="128251"/>
    <lineage>
        <taxon>Eukaryota</taxon>
        <taxon>Viridiplantae</taxon>
        <taxon>Streptophyta</taxon>
        <taxon>Embryophyta</taxon>
        <taxon>Bryophyta</taxon>
        <taxon>Sphagnophytina</taxon>
        <taxon>Sphagnopsida</taxon>
        <taxon>Sphagnales</taxon>
        <taxon>Sphagnaceae</taxon>
        <taxon>Sphagnum</taxon>
    </lineage>
</organism>
<dbReference type="EMBL" id="OZ019907">
    <property type="protein sequence ID" value="CAK9205412.1"/>
    <property type="molecule type" value="Genomic_DNA"/>
</dbReference>
<dbReference type="PANTHER" id="PTHR33528">
    <property type="entry name" value="OS07G0239500 PROTEIN"/>
    <property type="match status" value="1"/>
</dbReference>
<gene>
    <name evidence="2" type="ORF">CSSPTR1EN2_LOCUS7835</name>
</gene>